<evidence type="ECO:0000259" key="2">
    <source>
        <dbReference type="Pfam" id="PF19493"/>
    </source>
</evidence>
<sequence>MERGIQEIELPGGERVLASVRVLQPGRLPGTSGVYEEESEFEDTAAPDRLGTRVERLNELVSGVGSTVLEAARSARPDEVSATFGIEVMAKPGKAVAVLADGEVKGAISVTLTWKRPEPTCGEGGPEAGNLGGNAASDA</sequence>
<dbReference type="RefSeq" id="WP_197350462.1">
    <property type="nucleotide sequence ID" value="NZ_CP048882.1"/>
</dbReference>
<reference evidence="4" key="1">
    <citation type="submission" date="2020-02" db="EMBL/GenBank/DDBJ databases">
        <title>Streptomyces sp. ASO4wet.</title>
        <authorList>
            <person name="Risdian C."/>
            <person name="Landwehr W."/>
            <person name="Schupp P."/>
            <person name="Wink J."/>
        </authorList>
    </citation>
    <scope>NUCLEOTIDE SEQUENCE [LARGE SCALE GENOMIC DNA]</scope>
    <source>
        <strain evidence="4">ASO4wet</strain>
    </source>
</reference>
<dbReference type="NCBIfam" id="NF041216">
    <property type="entry name" value="CU044_2847_fam"/>
    <property type="match status" value="1"/>
</dbReference>
<evidence type="ECO:0000313" key="4">
    <source>
        <dbReference type="Proteomes" id="UP000595046"/>
    </source>
</evidence>
<feature type="region of interest" description="Disordered" evidence="1">
    <location>
        <begin position="116"/>
        <end position="139"/>
    </location>
</feature>
<dbReference type="Pfam" id="PF19493">
    <property type="entry name" value="Trypco1"/>
    <property type="match status" value="1"/>
</dbReference>
<gene>
    <name evidence="3" type="ORF">G4Z16_09730</name>
</gene>
<dbReference type="InterPro" id="IPR045794">
    <property type="entry name" value="Trypco1"/>
</dbReference>
<protein>
    <recommendedName>
        <fullName evidence="2">Trypsin-co-occurring domain-containing protein</fullName>
    </recommendedName>
</protein>
<feature type="domain" description="Trypsin-co-occurring" evidence="2">
    <location>
        <begin position="8"/>
        <end position="116"/>
    </location>
</feature>
<keyword evidence="4" id="KW-1185">Reference proteome</keyword>
<accession>A0A7T1T592</accession>
<dbReference type="EMBL" id="CP048882">
    <property type="protein sequence ID" value="QPP06632.1"/>
    <property type="molecule type" value="Genomic_DNA"/>
</dbReference>
<dbReference type="Proteomes" id="UP000595046">
    <property type="component" value="Chromosome"/>
</dbReference>
<organism evidence="3 4">
    <name type="scientific">Streptomyces bathyalis</name>
    <dbReference type="NCBI Taxonomy" id="2710756"/>
    <lineage>
        <taxon>Bacteria</taxon>
        <taxon>Bacillati</taxon>
        <taxon>Actinomycetota</taxon>
        <taxon>Actinomycetes</taxon>
        <taxon>Kitasatosporales</taxon>
        <taxon>Streptomycetaceae</taxon>
        <taxon>Streptomyces</taxon>
    </lineage>
</organism>
<dbReference type="KEGG" id="sbat:G4Z16_09730"/>
<dbReference type="AlphaFoldDB" id="A0A7T1T592"/>
<evidence type="ECO:0000313" key="3">
    <source>
        <dbReference type="EMBL" id="QPP06632.1"/>
    </source>
</evidence>
<evidence type="ECO:0000256" key="1">
    <source>
        <dbReference type="SAM" id="MobiDB-lite"/>
    </source>
</evidence>
<feature type="compositionally biased region" description="Gly residues" evidence="1">
    <location>
        <begin position="122"/>
        <end position="132"/>
    </location>
</feature>
<name>A0A7T1T592_9ACTN</name>
<proteinExistence type="predicted"/>